<keyword evidence="3" id="KW-1185">Reference proteome</keyword>
<protein>
    <recommendedName>
        <fullName evidence="4">DUF4019 domain-containing protein</fullName>
    </recommendedName>
</protein>
<evidence type="ECO:0000256" key="1">
    <source>
        <dbReference type="SAM" id="SignalP"/>
    </source>
</evidence>
<keyword evidence="1" id="KW-0732">Signal</keyword>
<proteinExistence type="predicted"/>
<evidence type="ECO:0008006" key="4">
    <source>
        <dbReference type="Google" id="ProtNLM"/>
    </source>
</evidence>
<comment type="caution">
    <text evidence="2">The sequence shown here is derived from an EMBL/GenBank/DDBJ whole genome shotgun (WGS) entry which is preliminary data.</text>
</comment>
<dbReference type="Proteomes" id="UP001156670">
    <property type="component" value="Unassembled WGS sequence"/>
</dbReference>
<feature type="signal peptide" evidence="1">
    <location>
        <begin position="1"/>
        <end position="30"/>
    </location>
</feature>
<dbReference type="Pfam" id="PF13211">
    <property type="entry name" value="DUF4019"/>
    <property type="match status" value="1"/>
</dbReference>
<name>A0ABQ5XN18_9GAMM</name>
<dbReference type="RefSeq" id="WP_284319557.1">
    <property type="nucleotide sequence ID" value="NZ_BSOB01000006.1"/>
</dbReference>
<dbReference type="EMBL" id="BSOB01000006">
    <property type="protein sequence ID" value="GLQ91804.1"/>
    <property type="molecule type" value="Genomic_DNA"/>
</dbReference>
<reference evidence="3" key="1">
    <citation type="journal article" date="2019" name="Int. J. Syst. Evol. Microbiol.">
        <title>The Global Catalogue of Microorganisms (GCM) 10K type strain sequencing project: providing services to taxonomists for standard genome sequencing and annotation.</title>
        <authorList>
            <consortium name="The Broad Institute Genomics Platform"/>
            <consortium name="The Broad Institute Genome Sequencing Center for Infectious Disease"/>
            <person name="Wu L."/>
            <person name="Ma J."/>
        </authorList>
    </citation>
    <scope>NUCLEOTIDE SEQUENCE [LARGE SCALE GENOMIC DNA]</scope>
    <source>
        <strain evidence="3">NBRC 111980</strain>
    </source>
</reference>
<accession>A0ABQ5XN18</accession>
<evidence type="ECO:0000313" key="2">
    <source>
        <dbReference type="EMBL" id="GLQ91804.1"/>
    </source>
</evidence>
<evidence type="ECO:0000313" key="3">
    <source>
        <dbReference type="Proteomes" id="UP001156670"/>
    </source>
</evidence>
<organism evidence="2 3">
    <name type="scientific">Dyella acidisoli</name>
    <dbReference type="NCBI Taxonomy" id="1867834"/>
    <lineage>
        <taxon>Bacteria</taxon>
        <taxon>Pseudomonadati</taxon>
        <taxon>Pseudomonadota</taxon>
        <taxon>Gammaproteobacteria</taxon>
        <taxon>Lysobacterales</taxon>
        <taxon>Rhodanobacteraceae</taxon>
        <taxon>Dyella</taxon>
    </lineage>
</organism>
<gene>
    <name evidence="2" type="ORF">GCM10007901_07540</name>
</gene>
<feature type="chain" id="PRO_5045475269" description="DUF4019 domain-containing protein" evidence="1">
    <location>
        <begin position="31"/>
        <end position="173"/>
    </location>
</feature>
<sequence>MARKTSATAKRMIGGALATLLLVAASAAMAQSMDLDKAVATAGKWIAQADANQPDAMWKASSFVLQKSVTQENWGKYISGLRDKAGNEQERSWVAVSKIDNPQGLPAGQYLNVMYATKFAKAMTLETVSMAKGSSGWEPIGYVVREANPGGAAVNNANATKPAVAPAQPAAGK</sequence>
<dbReference type="InterPro" id="IPR025091">
    <property type="entry name" value="DUF4019"/>
</dbReference>